<comment type="caution">
    <text evidence="2">The sequence shown here is derived from an EMBL/GenBank/DDBJ whole genome shotgun (WGS) entry which is preliminary data.</text>
</comment>
<evidence type="ECO:0000313" key="2">
    <source>
        <dbReference type="EMBL" id="KAK9800295.1"/>
    </source>
</evidence>
<feature type="compositionally biased region" description="Acidic residues" evidence="1">
    <location>
        <begin position="28"/>
        <end position="48"/>
    </location>
</feature>
<dbReference type="EMBL" id="JALJOQ010000083">
    <property type="protein sequence ID" value="KAK9800295.1"/>
    <property type="molecule type" value="Genomic_DNA"/>
</dbReference>
<accession>A0AAW1NZ95</accession>
<evidence type="ECO:0000256" key="1">
    <source>
        <dbReference type="SAM" id="MobiDB-lite"/>
    </source>
</evidence>
<name>A0AAW1NZ95_9CHLO</name>
<evidence type="ECO:0000313" key="3">
    <source>
        <dbReference type="Proteomes" id="UP001465755"/>
    </source>
</evidence>
<sequence length="98" mass="11111">MPSPTKRASQLPDRLAKRKARPYHETEESTQGEEEPSEQQCSEDEQPATDDHSSVLFFKHPTSVRMRNREAQARCLAPKSAITDLTACLTAQRCTCRH</sequence>
<organism evidence="2 3">
    <name type="scientific">Symbiochloris irregularis</name>
    <dbReference type="NCBI Taxonomy" id="706552"/>
    <lineage>
        <taxon>Eukaryota</taxon>
        <taxon>Viridiplantae</taxon>
        <taxon>Chlorophyta</taxon>
        <taxon>core chlorophytes</taxon>
        <taxon>Trebouxiophyceae</taxon>
        <taxon>Trebouxiales</taxon>
        <taxon>Trebouxiaceae</taxon>
        <taxon>Symbiochloris</taxon>
    </lineage>
</organism>
<feature type="region of interest" description="Disordered" evidence="1">
    <location>
        <begin position="1"/>
        <end position="58"/>
    </location>
</feature>
<reference evidence="2 3" key="1">
    <citation type="journal article" date="2024" name="Nat. Commun.">
        <title>Phylogenomics reveals the evolutionary origins of lichenization in chlorophyte algae.</title>
        <authorList>
            <person name="Puginier C."/>
            <person name="Libourel C."/>
            <person name="Otte J."/>
            <person name="Skaloud P."/>
            <person name="Haon M."/>
            <person name="Grisel S."/>
            <person name="Petersen M."/>
            <person name="Berrin J.G."/>
            <person name="Delaux P.M."/>
            <person name="Dal Grande F."/>
            <person name="Keller J."/>
        </authorList>
    </citation>
    <scope>NUCLEOTIDE SEQUENCE [LARGE SCALE GENOMIC DNA]</scope>
    <source>
        <strain evidence="2 3">SAG 2036</strain>
    </source>
</reference>
<proteinExistence type="predicted"/>
<dbReference type="AlphaFoldDB" id="A0AAW1NZ95"/>
<protein>
    <submittedName>
        <fullName evidence="2">Uncharacterized protein</fullName>
    </submittedName>
</protein>
<gene>
    <name evidence="2" type="ORF">WJX73_005981</name>
</gene>
<keyword evidence="3" id="KW-1185">Reference proteome</keyword>
<dbReference type="Proteomes" id="UP001465755">
    <property type="component" value="Unassembled WGS sequence"/>
</dbReference>